<keyword evidence="2 11" id="KW-1003">Cell membrane</keyword>
<keyword evidence="4 11" id="KW-0808">Transferase</keyword>
<feature type="transmembrane region" description="Helical" evidence="11">
    <location>
        <begin position="339"/>
        <end position="360"/>
    </location>
</feature>
<comment type="catalytic activity">
    <reaction evidence="11">
        <text>[GlcNAc-(1-&gt;4)-Mur2Ac(oyl-L-Ala-gamma-D-Glu-L-Lys-D-Ala-D-Ala)](n)-di-trans,octa-cis-undecaprenyl diphosphate + beta-D-GlcNAc-(1-&gt;4)-Mur2Ac(oyl-L-Ala-gamma-D-Glu-L-Lys-D-Ala-D-Ala)-di-trans,octa-cis-undecaprenyl diphosphate = [GlcNAc-(1-&gt;4)-Mur2Ac(oyl-L-Ala-gamma-D-Glu-L-Lys-D-Ala-D-Ala)](n+1)-di-trans,octa-cis-undecaprenyl diphosphate + di-trans,octa-cis-undecaprenyl diphosphate + H(+)</text>
        <dbReference type="Rhea" id="RHEA:23708"/>
        <dbReference type="Rhea" id="RHEA-COMP:9602"/>
        <dbReference type="Rhea" id="RHEA-COMP:9603"/>
        <dbReference type="ChEBI" id="CHEBI:15378"/>
        <dbReference type="ChEBI" id="CHEBI:58405"/>
        <dbReference type="ChEBI" id="CHEBI:60033"/>
        <dbReference type="ChEBI" id="CHEBI:78435"/>
        <dbReference type="EC" id="2.4.99.28"/>
    </reaction>
</comment>
<dbReference type="GO" id="GO:0005886">
    <property type="term" value="C:plasma membrane"/>
    <property type="evidence" value="ECO:0007669"/>
    <property type="project" value="UniProtKB-SubCell"/>
</dbReference>
<evidence type="ECO:0000256" key="7">
    <source>
        <dbReference type="ARBA" id="ARBA00022984"/>
    </source>
</evidence>
<reference evidence="12 13" key="1">
    <citation type="journal article" date="2016" name="Nat. Commun.">
        <title>Thousands of microbial genomes shed light on interconnected biogeochemical processes in an aquifer system.</title>
        <authorList>
            <person name="Anantharaman K."/>
            <person name="Brown C.T."/>
            <person name="Hug L.A."/>
            <person name="Sharon I."/>
            <person name="Castelle C.J."/>
            <person name="Probst A.J."/>
            <person name="Thomas B.C."/>
            <person name="Singh A."/>
            <person name="Wilkins M.J."/>
            <person name="Karaoz U."/>
            <person name="Brodie E.L."/>
            <person name="Williams K.H."/>
            <person name="Hubbard S.S."/>
            <person name="Banfield J.F."/>
        </authorList>
    </citation>
    <scope>NUCLEOTIDE SEQUENCE [LARGE SCALE GENOMIC DNA]</scope>
</reference>
<dbReference type="PANTHER" id="PTHR30474:SF1">
    <property type="entry name" value="PEPTIDOGLYCAN GLYCOSYLTRANSFERASE MRDB"/>
    <property type="match status" value="1"/>
</dbReference>
<feature type="transmembrane region" description="Helical" evidence="11">
    <location>
        <begin position="46"/>
        <end position="65"/>
    </location>
</feature>
<feature type="transmembrane region" description="Helical" evidence="11">
    <location>
        <begin position="12"/>
        <end position="34"/>
    </location>
</feature>
<evidence type="ECO:0000256" key="2">
    <source>
        <dbReference type="ARBA" id="ARBA00022475"/>
    </source>
</evidence>
<dbReference type="GO" id="GO:0015648">
    <property type="term" value="F:lipid-linked peptidoglycan transporter activity"/>
    <property type="evidence" value="ECO:0007669"/>
    <property type="project" value="TreeGrafter"/>
</dbReference>
<feature type="transmembrane region" description="Helical" evidence="11">
    <location>
        <begin position="161"/>
        <end position="180"/>
    </location>
</feature>
<keyword evidence="5 11" id="KW-0812">Transmembrane</keyword>
<evidence type="ECO:0000256" key="8">
    <source>
        <dbReference type="ARBA" id="ARBA00022989"/>
    </source>
</evidence>
<evidence type="ECO:0000256" key="11">
    <source>
        <dbReference type="HAMAP-Rule" id="MF_02079"/>
    </source>
</evidence>
<dbReference type="UniPathway" id="UPA00219"/>
<evidence type="ECO:0000256" key="9">
    <source>
        <dbReference type="ARBA" id="ARBA00023136"/>
    </source>
</evidence>
<keyword evidence="7 11" id="KW-0573">Peptidoglycan synthesis</keyword>
<feature type="transmembrane region" description="Helical" evidence="11">
    <location>
        <begin position="187"/>
        <end position="204"/>
    </location>
</feature>
<protein>
    <recommendedName>
        <fullName evidence="11">Peptidoglycan glycosyltransferase MrdB</fullName>
        <shortName evidence="11">PGT</shortName>
        <ecNumber evidence="11">2.4.99.28</ecNumber>
    </recommendedName>
    <alternativeName>
        <fullName evidence="11">Cell elongation protein RodA</fullName>
    </alternativeName>
    <alternativeName>
        <fullName evidence="11">Cell wall polymerase</fullName>
    </alternativeName>
    <alternativeName>
        <fullName evidence="11">Peptidoglycan polymerase</fullName>
        <shortName evidence="11">PG polymerase</shortName>
    </alternativeName>
</protein>
<keyword evidence="10 11" id="KW-0961">Cell wall biogenesis/degradation</keyword>
<dbReference type="GO" id="GO:0009252">
    <property type="term" value="P:peptidoglycan biosynthetic process"/>
    <property type="evidence" value="ECO:0007669"/>
    <property type="project" value="UniProtKB-UniRule"/>
</dbReference>
<comment type="function">
    <text evidence="11">Peptidoglycan polymerase that is essential for cell wall elongation.</text>
</comment>
<sequence>MFDRRLWPFIDWVLISLVFSVCFVGFFSIYSAAVSYGHETSYFQRQFLWFIMGVLVMAGMTVVDYRLIGQVSFWLHVLVTLLLVLTLIYGTGGPGSRVQRWLKVGPVFLQASEFAKFTLVLYLAHYFRDSRRIGDLGFKELVWPLAVTLVPFVLILRQPDLGTAMVLLVVTTPVIFLAGLRYKVMGVVSGLGLVSTPFAWFYVLKPYQRNRILTLIDPETDPLGKGYHIIQSKIAVGSGGIWGKGYLEGTQAYLNFLPARHTDFIFSVFTEEWGFVGGTGLVTLYIMLILWCLKDIGKTKDRSGTILTLGVTTILLAQITINIGMVIGLLPVVGMPLPFMSYGGSAMLSHMIGIGLILNVRMRRSEYQKGSFAV</sequence>
<dbReference type="PROSITE" id="PS00428">
    <property type="entry name" value="FTSW_RODA_SPOVE"/>
    <property type="match status" value="1"/>
</dbReference>
<feature type="transmembrane region" description="Helical" evidence="11">
    <location>
        <begin position="72"/>
        <end position="92"/>
    </location>
</feature>
<feature type="transmembrane region" description="Helical" evidence="11">
    <location>
        <begin position="273"/>
        <end position="293"/>
    </location>
</feature>
<dbReference type="GO" id="GO:0008955">
    <property type="term" value="F:peptidoglycan glycosyltransferase activity"/>
    <property type="evidence" value="ECO:0007669"/>
    <property type="project" value="UniProtKB-UniRule"/>
</dbReference>
<evidence type="ECO:0000256" key="6">
    <source>
        <dbReference type="ARBA" id="ARBA00022960"/>
    </source>
</evidence>
<comment type="similarity">
    <text evidence="11">Belongs to the SEDS family. MrdB/RodA subfamily.</text>
</comment>
<feature type="transmembrane region" description="Helical" evidence="11">
    <location>
        <begin position="104"/>
        <end position="124"/>
    </location>
</feature>
<evidence type="ECO:0000256" key="4">
    <source>
        <dbReference type="ARBA" id="ARBA00022679"/>
    </source>
</evidence>
<dbReference type="AlphaFoldDB" id="A0A1F6GEU0"/>
<dbReference type="PANTHER" id="PTHR30474">
    <property type="entry name" value="CELL CYCLE PROTEIN"/>
    <property type="match status" value="1"/>
</dbReference>
<dbReference type="GO" id="GO:0071555">
    <property type="term" value="P:cell wall organization"/>
    <property type="evidence" value="ECO:0007669"/>
    <property type="project" value="UniProtKB-KW"/>
</dbReference>
<keyword evidence="9 11" id="KW-0472">Membrane</keyword>
<comment type="subcellular location">
    <subcellularLocation>
        <location evidence="11">Cell inner membrane</location>
        <topology evidence="11">Multi-pass membrane protein</topology>
    </subcellularLocation>
    <subcellularLocation>
        <location evidence="1">Membrane</location>
        <topology evidence="1">Multi-pass membrane protein</topology>
    </subcellularLocation>
</comment>
<evidence type="ECO:0000256" key="5">
    <source>
        <dbReference type="ARBA" id="ARBA00022692"/>
    </source>
</evidence>
<keyword evidence="8 11" id="KW-1133">Transmembrane helix</keyword>
<dbReference type="InterPro" id="IPR018365">
    <property type="entry name" value="Cell_cycle_FtsW-rel_CS"/>
</dbReference>
<dbReference type="Proteomes" id="UP000178449">
    <property type="component" value="Unassembled WGS sequence"/>
</dbReference>
<organism evidence="12 13">
    <name type="scientific">Candidatus Lambdaproteobacteria bacterium RIFOXYD2_FULL_50_16</name>
    <dbReference type="NCBI Taxonomy" id="1817772"/>
    <lineage>
        <taxon>Bacteria</taxon>
        <taxon>Pseudomonadati</taxon>
        <taxon>Pseudomonadota</taxon>
        <taxon>Candidatus Lambdaproteobacteria</taxon>
    </lineage>
</organism>
<dbReference type="GO" id="GO:0008360">
    <property type="term" value="P:regulation of cell shape"/>
    <property type="evidence" value="ECO:0007669"/>
    <property type="project" value="UniProtKB-KW"/>
</dbReference>
<evidence type="ECO:0000313" key="12">
    <source>
        <dbReference type="EMBL" id="OGG96634.1"/>
    </source>
</evidence>
<dbReference type="NCBIfam" id="TIGR02210">
    <property type="entry name" value="rodA_shape"/>
    <property type="match status" value="1"/>
</dbReference>
<dbReference type="STRING" id="1817772.A2527_03495"/>
<proteinExistence type="inferred from homology"/>
<dbReference type="EC" id="2.4.99.28" evidence="11"/>
<dbReference type="InterPro" id="IPR001182">
    <property type="entry name" value="FtsW/RodA"/>
</dbReference>
<dbReference type="GO" id="GO:0051301">
    <property type="term" value="P:cell division"/>
    <property type="evidence" value="ECO:0007669"/>
    <property type="project" value="InterPro"/>
</dbReference>
<keyword evidence="11" id="KW-0997">Cell inner membrane</keyword>
<comment type="pathway">
    <text evidence="11">Cell wall biogenesis; peptidoglycan biosynthesis.</text>
</comment>
<evidence type="ECO:0000256" key="1">
    <source>
        <dbReference type="ARBA" id="ARBA00004141"/>
    </source>
</evidence>
<dbReference type="InterPro" id="IPR011923">
    <property type="entry name" value="RodA/MrdB"/>
</dbReference>
<name>A0A1F6GEU0_9PROT</name>
<feature type="transmembrane region" description="Helical" evidence="11">
    <location>
        <begin position="136"/>
        <end position="155"/>
    </location>
</feature>
<evidence type="ECO:0000256" key="3">
    <source>
        <dbReference type="ARBA" id="ARBA00022676"/>
    </source>
</evidence>
<evidence type="ECO:0000256" key="10">
    <source>
        <dbReference type="ARBA" id="ARBA00023316"/>
    </source>
</evidence>
<keyword evidence="6 11" id="KW-0133">Cell shape</keyword>
<gene>
    <name evidence="11" type="primary">mrdB</name>
    <name evidence="11" type="synonym">rodA</name>
    <name evidence="12" type="ORF">A2527_03495</name>
</gene>
<dbReference type="GO" id="GO:0032153">
    <property type="term" value="C:cell division site"/>
    <property type="evidence" value="ECO:0007669"/>
    <property type="project" value="TreeGrafter"/>
</dbReference>
<comment type="caution">
    <text evidence="12">The sequence shown here is derived from an EMBL/GenBank/DDBJ whole genome shotgun (WGS) entry which is preliminary data.</text>
</comment>
<accession>A0A1F6GEU0</accession>
<evidence type="ECO:0000313" key="13">
    <source>
        <dbReference type="Proteomes" id="UP000178449"/>
    </source>
</evidence>
<dbReference type="Pfam" id="PF01098">
    <property type="entry name" value="FTSW_RODA_SPOVE"/>
    <property type="match status" value="1"/>
</dbReference>
<keyword evidence="3 11" id="KW-0328">Glycosyltransferase</keyword>
<dbReference type="HAMAP" id="MF_02079">
    <property type="entry name" value="PGT_RodA"/>
    <property type="match status" value="1"/>
</dbReference>
<feature type="transmembrane region" description="Helical" evidence="11">
    <location>
        <begin position="305"/>
        <end position="333"/>
    </location>
</feature>
<dbReference type="EMBL" id="MFNE01000010">
    <property type="protein sequence ID" value="OGG96634.1"/>
    <property type="molecule type" value="Genomic_DNA"/>
</dbReference>